<sequence length="531" mass="59901">MASTTRAGSGPGPWDVFKVFELINLDADPERITCVYEWSDTEGNLIRCDKDIDDDRQVRAWKELLDLPWGSEDSSHWRASLSGAAKLLSCGRHDKVGDVQTVTMGWASQAKLHANKARGDRLLLGHGEPANGKVIHGIRAPRPRCATTASKPRVLNGLRKTSSGYNTPLREFQITPHHAAGSSEKSLRKDSALDSFMSRADKAHENPDTRDKTTRNEPEVFQLDEDVQAVHDALWMDPQKIRSASPVGPKRLRSRSEPEVHMGESHLISNHARAKSASIVFRSSGHQQSDKGGRQASNAQTRSPNEEMFDAERVKVGVSELETSIQREQELNSDQRSLKNVRQPKWDVDTKLRQETYAADVKDELSPDEVERQRHRDQARLEDEIRSYVEQDRNQSGSFVSLPALAEFEVIQSSWKVYMQCWMGLLSLDDDCAGADLFVALPRPVLGEDLRAKYAKELSSDFEYDVSNFYRNMPGGETFERSEIRKQLKLEIARIHPDKIHQRFPLAGADDRVMELTTRVTQVLTILIALV</sequence>
<feature type="compositionally biased region" description="Basic and acidic residues" evidence="1">
    <location>
        <begin position="254"/>
        <end position="264"/>
    </location>
</feature>
<keyword evidence="3" id="KW-1185">Reference proteome</keyword>
<accession>A0A2S6C5K1</accession>
<feature type="region of interest" description="Disordered" evidence="1">
    <location>
        <begin position="155"/>
        <end position="222"/>
    </location>
</feature>
<name>A0A2S6C5K1_9PEZI</name>
<evidence type="ECO:0008006" key="4">
    <source>
        <dbReference type="Google" id="ProtNLM"/>
    </source>
</evidence>
<evidence type="ECO:0000313" key="3">
    <source>
        <dbReference type="Proteomes" id="UP000237631"/>
    </source>
</evidence>
<protein>
    <recommendedName>
        <fullName evidence="4">J domain-containing protein</fullName>
    </recommendedName>
</protein>
<comment type="caution">
    <text evidence="2">The sequence shown here is derived from an EMBL/GenBank/DDBJ whole genome shotgun (WGS) entry which is preliminary data.</text>
</comment>
<feature type="region of interest" description="Disordered" evidence="1">
    <location>
        <begin position="237"/>
        <end position="309"/>
    </location>
</feature>
<evidence type="ECO:0000256" key="1">
    <source>
        <dbReference type="SAM" id="MobiDB-lite"/>
    </source>
</evidence>
<dbReference type="EMBL" id="PNEN01000550">
    <property type="protein sequence ID" value="PPJ55002.1"/>
    <property type="molecule type" value="Genomic_DNA"/>
</dbReference>
<dbReference type="Proteomes" id="UP000237631">
    <property type="component" value="Unassembled WGS sequence"/>
</dbReference>
<dbReference type="OrthoDB" id="3632475at2759"/>
<evidence type="ECO:0000313" key="2">
    <source>
        <dbReference type="EMBL" id="PPJ55002.1"/>
    </source>
</evidence>
<proteinExistence type="predicted"/>
<reference evidence="3" key="1">
    <citation type="journal article" date="2017" name="bioRxiv">
        <title>Conservation of a gene cluster reveals novel cercosporin biosynthetic mechanisms and extends production to the genus Colletotrichum.</title>
        <authorList>
            <person name="de Jonge R."/>
            <person name="Ebert M.K."/>
            <person name="Huitt-Roehl C.R."/>
            <person name="Pal P."/>
            <person name="Suttle J.C."/>
            <person name="Spanner R.E."/>
            <person name="Neubauer J.D."/>
            <person name="Jurick W.M.II."/>
            <person name="Stott K.A."/>
            <person name="Secor G.A."/>
            <person name="Thomma B.P.H.J."/>
            <person name="Van de Peer Y."/>
            <person name="Townsend C.A."/>
            <person name="Bolton M.D."/>
        </authorList>
    </citation>
    <scope>NUCLEOTIDE SEQUENCE [LARGE SCALE GENOMIC DNA]</scope>
    <source>
        <strain evidence="3">CBS538.71</strain>
    </source>
</reference>
<gene>
    <name evidence="2" type="ORF">CBER1_05634</name>
</gene>
<organism evidence="2 3">
    <name type="scientific">Cercospora berteroae</name>
    <dbReference type="NCBI Taxonomy" id="357750"/>
    <lineage>
        <taxon>Eukaryota</taxon>
        <taxon>Fungi</taxon>
        <taxon>Dikarya</taxon>
        <taxon>Ascomycota</taxon>
        <taxon>Pezizomycotina</taxon>
        <taxon>Dothideomycetes</taxon>
        <taxon>Dothideomycetidae</taxon>
        <taxon>Mycosphaerellales</taxon>
        <taxon>Mycosphaerellaceae</taxon>
        <taxon>Cercospora</taxon>
    </lineage>
</organism>
<dbReference type="AlphaFoldDB" id="A0A2S6C5K1"/>
<feature type="compositionally biased region" description="Basic and acidic residues" evidence="1">
    <location>
        <begin position="199"/>
        <end position="218"/>
    </location>
</feature>